<dbReference type="Pfam" id="PF07527">
    <property type="entry name" value="Hairy_orange"/>
    <property type="match status" value="1"/>
</dbReference>
<evidence type="ECO:0000256" key="1">
    <source>
        <dbReference type="ARBA" id="ARBA00004123"/>
    </source>
</evidence>
<accession>A0ABM1BQE2</accession>
<evidence type="ECO:0000256" key="3">
    <source>
        <dbReference type="ARBA" id="ARBA00023125"/>
    </source>
</evidence>
<dbReference type="PANTHER" id="PTHR10985">
    <property type="entry name" value="BASIC HELIX-LOOP-HELIX TRANSCRIPTION FACTOR, HES-RELATED"/>
    <property type="match status" value="1"/>
</dbReference>
<reference evidence="10" key="1">
    <citation type="submission" date="2025-08" db="UniProtKB">
        <authorList>
            <consortium name="RefSeq"/>
        </authorList>
    </citation>
    <scope>IDENTIFICATION</scope>
    <source>
        <tissue evidence="10">Muscle</tissue>
    </source>
</reference>
<dbReference type="CDD" id="cd11440">
    <property type="entry name" value="bHLH-O_Cwo_like"/>
    <property type="match status" value="1"/>
</dbReference>
<evidence type="ECO:0000256" key="6">
    <source>
        <dbReference type="SAM" id="MobiDB-lite"/>
    </source>
</evidence>
<dbReference type="SUPFAM" id="SSF47459">
    <property type="entry name" value="HLH, helix-loop-helix DNA-binding domain"/>
    <property type="match status" value="1"/>
</dbReference>
<feature type="compositionally biased region" description="Polar residues" evidence="6">
    <location>
        <begin position="378"/>
        <end position="393"/>
    </location>
</feature>
<dbReference type="Gene3D" id="6.10.250.980">
    <property type="match status" value="1"/>
</dbReference>
<feature type="compositionally biased region" description="Low complexity" evidence="6">
    <location>
        <begin position="394"/>
        <end position="420"/>
    </location>
</feature>
<organism evidence="9 10">
    <name type="scientific">Limulus polyphemus</name>
    <name type="common">Atlantic horseshoe crab</name>
    <dbReference type="NCBI Taxonomy" id="6850"/>
    <lineage>
        <taxon>Eukaryota</taxon>
        <taxon>Metazoa</taxon>
        <taxon>Ecdysozoa</taxon>
        <taxon>Arthropoda</taxon>
        <taxon>Chelicerata</taxon>
        <taxon>Merostomata</taxon>
        <taxon>Xiphosura</taxon>
        <taxon>Limulidae</taxon>
        <taxon>Limulus</taxon>
    </lineage>
</organism>
<dbReference type="Proteomes" id="UP000694941">
    <property type="component" value="Unplaced"/>
</dbReference>
<dbReference type="InterPro" id="IPR003650">
    <property type="entry name" value="Orange_dom"/>
</dbReference>
<evidence type="ECO:0000256" key="4">
    <source>
        <dbReference type="ARBA" id="ARBA00023163"/>
    </source>
</evidence>
<dbReference type="SMART" id="SM00511">
    <property type="entry name" value="ORANGE"/>
    <property type="match status" value="1"/>
</dbReference>
<keyword evidence="5" id="KW-0539">Nucleus</keyword>
<keyword evidence="3" id="KW-0238">DNA-binding</keyword>
<protein>
    <submittedName>
        <fullName evidence="10">Transcription factor cwo-like isoform X2</fullName>
    </submittedName>
</protein>
<dbReference type="PROSITE" id="PS50888">
    <property type="entry name" value="BHLH"/>
    <property type="match status" value="1"/>
</dbReference>
<evidence type="ECO:0000256" key="5">
    <source>
        <dbReference type="ARBA" id="ARBA00023242"/>
    </source>
</evidence>
<dbReference type="RefSeq" id="XP_013786652.1">
    <property type="nucleotide sequence ID" value="XM_013931198.2"/>
</dbReference>
<keyword evidence="9" id="KW-1185">Reference proteome</keyword>
<dbReference type="PROSITE" id="PS51054">
    <property type="entry name" value="ORANGE"/>
    <property type="match status" value="1"/>
</dbReference>
<dbReference type="GeneID" id="106470632"/>
<keyword evidence="4" id="KW-0804">Transcription</keyword>
<name>A0ABM1BQE2_LIMPO</name>
<dbReference type="InterPro" id="IPR036638">
    <property type="entry name" value="HLH_DNA-bd_sf"/>
</dbReference>
<feature type="domain" description="BHLH" evidence="7">
    <location>
        <begin position="1"/>
        <end position="56"/>
    </location>
</feature>
<dbReference type="InterPro" id="IPR011598">
    <property type="entry name" value="bHLH_dom"/>
</dbReference>
<feature type="region of interest" description="Disordered" evidence="6">
    <location>
        <begin position="374"/>
        <end position="421"/>
    </location>
</feature>
<sequence length="534" mass="58871">MDPMSHRIIEKRRRDRMNNCLADLSRLIPTSYLKKGRGRIEKTEIIEMAIKHLKHLQAHTCKDPGTCEVAKTAEQDRRRQYRLGFQECLSEILRFMVEIEGLYASDGLCVKIVNHLQQHYDKIAGGMCYQNVGVITSAEDSRGFPMDVESHTSLETTELPSATSIAQHHATPTSIEQNSPVQECRTEQENSKINDTPLGVTIPPCTGQQAVNWNPSTSQVQVDMETVPISNISGMSQLREMLQNPGLPVERIRNSTSASSKNNSFVNIPTTDSTAEHVFPMLTHNNSHELHRGEEVYKFKKNIKERFTADLQQHASSPVRASDGEERCQDLLRYRSTLETSNTLSSTGTANSCSSTCQSTQGSLASQLSVKIPERNTTENGSSSNVTWDNNIDSSSSCGSNPSPPSVVRSNGSSSSSGYSTGNEMPYIPKAKCNERHTPPFYQSQSVPVHCSSPQPSLPAASSIPIFALHPKGAFYVPLTLDSAILAPFFSGLDDCIPVLHPVSISVNFSYGQQFKIKERAGGDMWQQPSVGYT</sequence>
<keyword evidence="2" id="KW-0805">Transcription regulation</keyword>
<proteinExistence type="predicted"/>
<dbReference type="InterPro" id="IPR050370">
    <property type="entry name" value="HES_HEY"/>
</dbReference>
<feature type="domain" description="Orange" evidence="8">
    <location>
        <begin position="81"/>
        <end position="116"/>
    </location>
</feature>
<evidence type="ECO:0000256" key="2">
    <source>
        <dbReference type="ARBA" id="ARBA00023015"/>
    </source>
</evidence>
<comment type="subcellular location">
    <subcellularLocation>
        <location evidence="1">Nucleus</location>
    </subcellularLocation>
</comment>
<dbReference type="Pfam" id="PF00010">
    <property type="entry name" value="HLH"/>
    <property type="match status" value="1"/>
</dbReference>
<evidence type="ECO:0000259" key="7">
    <source>
        <dbReference type="PROSITE" id="PS50888"/>
    </source>
</evidence>
<dbReference type="SUPFAM" id="SSF158457">
    <property type="entry name" value="Orange domain-like"/>
    <property type="match status" value="1"/>
</dbReference>
<evidence type="ECO:0000259" key="8">
    <source>
        <dbReference type="PROSITE" id="PS51054"/>
    </source>
</evidence>
<evidence type="ECO:0000313" key="10">
    <source>
        <dbReference type="RefSeq" id="XP_013786652.1"/>
    </source>
</evidence>
<dbReference type="Gene3D" id="4.10.280.10">
    <property type="entry name" value="Helix-loop-helix DNA-binding domain"/>
    <property type="match status" value="1"/>
</dbReference>
<evidence type="ECO:0000313" key="9">
    <source>
        <dbReference type="Proteomes" id="UP000694941"/>
    </source>
</evidence>
<dbReference type="SMART" id="SM00353">
    <property type="entry name" value="HLH"/>
    <property type="match status" value="1"/>
</dbReference>
<gene>
    <name evidence="10" type="primary">LOC106470632</name>
</gene>